<protein>
    <submittedName>
        <fullName evidence="4">Endonuclease I</fullName>
    </submittedName>
</protein>
<keyword evidence="3" id="KW-0732">Signal</keyword>
<dbReference type="InterPro" id="IPR044925">
    <property type="entry name" value="His-Me_finger_sf"/>
</dbReference>
<keyword evidence="4" id="KW-0255">Endonuclease</keyword>
<dbReference type="PANTHER" id="PTHR33607:SF2">
    <property type="entry name" value="ENDONUCLEASE-1"/>
    <property type="match status" value="1"/>
</dbReference>
<dbReference type="RefSeq" id="WP_121940975.1">
    <property type="nucleotide sequence ID" value="NZ_CP137846.1"/>
</dbReference>
<comment type="caution">
    <text evidence="4">The sequence shown here is derived from an EMBL/GenBank/DDBJ whole genome shotgun (WGS) entry which is preliminary data.</text>
</comment>
<dbReference type="EMBL" id="REFI01000010">
    <property type="protein sequence ID" value="RMA77488.1"/>
    <property type="molecule type" value="Genomic_DNA"/>
</dbReference>
<evidence type="ECO:0000256" key="3">
    <source>
        <dbReference type="SAM" id="SignalP"/>
    </source>
</evidence>
<evidence type="ECO:0000256" key="2">
    <source>
        <dbReference type="ARBA" id="ARBA00022801"/>
    </source>
</evidence>
<dbReference type="SUPFAM" id="SSF54060">
    <property type="entry name" value="His-Me finger endonucleases"/>
    <property type="match status" value="1"/>
</dbReference>
<feature type="chain" id="PRO_5018156717" evidence="3">
    <location>
        <begin position="22"/>
        <end position="419"/>
    </location>
</feature>
<sequence length="419" mass="47883">MKKILSVLLSSLTLTALPFVASKCHNEEQPKPNPNPSDKKQSYKYIQQLGFFLIENTVQKLIGGTSEFDVKPLAEDLEIGRNAISKYAVKDYEKLLKEGKKVKLSKNGDECKKMLEKLEKAKTKLLGEVVVGTKPRDPYILKYQADNYYASLEGKKGDELINALIELQKEARKGITLYHDGYQALYNTYHEAFLDKYYEKDDSYIDIYTENPYGEDPFTYWDMKHDNWNVEGGFLAREHMVPKSWFDISKVIAGQDPKSVPMYNDAHHVWPGDGLVNGKHSNFPYGEIKKRATFVSTMGTKIGASKEDNALVCEPIFEFKGDIARAYLYFSLTYRDYKLNISAGVRVFDDKGLINSKYLPTYLRWAKADQVSAFDVGRNNGIAKHQKIRNPFTDYPELIDVVFGGNKDYVFHNKGITIL</sequence>
<keyword evidence="2" id="KW-0378">Hydrolase</keyword>
<feature type="signal peptide" evidence="3">
    <location>
        <begin position="1"/>
        <end position="21"/>
    </location>
</feature>
<evidence type="ECO:0000256" key="1">
    <source>
        <dbReference type="ARBA" id="ARBA00022722"/>
    </source>
</evidence>
<keyword evidence="5" id="KW-1185">Reference proteome</keyword>
<proteinExistence type="predicted"/>
<accession>A0A3M0A424</accession>
<evidence type="ECO:0000313" key="5">
    <source>
        <dbReference type="Proteomes" id="UP000267246"/>
    </source>
</evidence>
<dbReference type="Proteomes" id="UP000267246">
    <property type="component" value="Unassembled WGS sequence"/>
</dbReference>
<gene>
    <name evidence="4" type="ORF">JN00_0534</name>
</gene>
<dbReference type="OrthoDB" id="9801679at2"/>
<dbReference type="InterPro" id="IPR007346">
    <property type="entry name" value="Endonuclease-I"/>
</dbReference>
<dbReference type="GO" id="GO:0004519">
    <property type="term" value="F:endonuclease activity"/>
    <property type="evidence" value="ECO:0007669"/>
    <property type="project" value="UniProtKB-KW"/>
</dbReference>
<name>A0A3M0A424_9BACT</name>
<keyword evidence="1" id="KW-0540">Nuclease</keyword>
<dbReference type="Pfam" id="PF04231">
    <property type="entry name" value="Endonuclease_1"/>
    <property type="match status" value="1"/>
</dbReference>
<organism evidence="4 5">
    <name type="scientific">Metamycoplasma subdolum</name>
    <dbReference type="NCBI Taxonomy" id="92407"/>
    <lineage>
        <taxon>Bacteria</taxon>
        <taxon>Bacillati</taxon>
        <taxon>Mycoplasmatota</taxon>
        <taxon>Mycoplasmoidales</taxon>
        <taxon>Metamycoplasmataceae</taxon>
        <taxon>Metamycoplasma</taxon>
    </lineage>
</organism>
<dbReference type="PANTHER" id="PTHR33607">
    <property type="entry name" value="ENDONUCLEASE-1"/>
    <property type="match status" value="1"/>
</dbReference>
<reference evidence="4 5" key="1">
    <citation type="submission" date="2018-10" db="EMBL/GenBank/DDBJ databases">
        <title>Genomic Encyclopedia of Archaeal and Bacterial Type Strains, Phase II (KMG-II): from individual species to whole genera.</title>
        <authorList>
            <person name="Goeker M."/>
        </authorList>
    </citation>
    <scope>NUCLEOTIDE SEQUENCE [LARGE SCALE GENOMIC DNA]</scope>
    <source>
        <strain evidence="4 5">ATCC 29870</strain>
    </source>
</reference>
<dbReference type="GO" id="GO:0016787">
    <property type="term" value="F:hydrolase activity"/>
    <property type="evidence" value="ECO:0007669"/>
    <property type="project" value="UniProtKB-KW"/>
</dbReference>
<evidence type="ECO:0000313" key="4">
    <source>
        <dbReference type="EMBL" id="RMA77488.1"/>
    </source>
</evidence>
<dbReference type="AlphaFoldDB" id="A0A3M0A424"/>